<proteinExistence type="inferred from homology"/>
<keyword evidence="7 8" id="KW-0998">Cell outer membrane</keyword>
<evidence type="ECO:0000256" key="1">
    <source>
        <dbReference type="ARBA" id="ARBA00004571"/>
    </source>
</evidence>
<dbReference type="EMBL" id="AY623791">
    <property type="protein sequence ID" value="AAU94646.1"/>
    <property type="molecule type" value="Genomic_DNA"/>
</dbReference>
<dbReference type="InterPro" id="IPR036942">
    <property type="entry name" value="Beta-barrel_TonB_sf"/>
</dbReference>
<evidence type="ECO:0000256" key="4">
    <source>
        <dbReference type="ARBA" id="ARBA00022692"/>
    </source>
</evidence>
<feature type="signal peptide" evidence="11">
    <location>
        <begin position="1"/>
        <end position="24"/>
    </location>
</feature>
<feature type="region of interest" description="Disordered" evidence="10">
    <location>
        <begin position="336"/>
        <end position="356"/>
    </location>
</feature>
<dbReference type="Pfam" id="PF07715">
    <property type="entry name" value="Plug"/>
    <property type="match status" value="1"/>
</dbReference>
<dbReference type="GO" id="GO:0015344">
    <property type="term" value="F:siderophore uptake transmembrane transporter activity"/>
    <property type="evidence" value="ECO:0007669"/>
    <property type="project" value="TreeGrafter"/>
</dbReference>
<accession>Q5UTA2</accession>
<sequence>MKVTMIKKPLACAILATFSMPMLAEANLKDKPTVILDGVSITSLADQNTEFGVNHSKTVSGITVSKEQLQQRATTLGDALAGELGVHSNHFGGGASAPIIRGQEGKRLKILQNGSEVVDMSGLSPDHAIAVDTTLAKQVEIVRGSGALLYASGNSAGVVNVVDDKIPSKLPSKLQGDVTVRLSSANREKLITASAEAPLGEHVAVRVAGLSKQAADYKTPRFDRHVFNKKHEDDNTQPEFIYKDTLKHLPDSHAKSNAGTLGVSWVGNQGFLGASVSLRRDKYGLPNHSHEYEECSVHGISQSALQYKPYLRLYPFLMENDDLEFDNAGLECHTHDDHDHEHDHAHDHEHDHEHDHGKPWIDLKMKRYDVQGQINAPFAGIDKIRASMGKVDYHHDEIDGGEKTSFFDNQANVWRLEASHTPIHTPMGKFSGVFGVGYLTSKNSGLVPPRYEDGNKQDTQNILHNNKTKTGSVFWFEEYKPNDKLTVDAAARIEKQTITMDYDKDAIYQSLNLGLATAHEPDIRFKRLLDSGTLNPKKQTARSYAVGTHLQLTPKHKLSLNLSHQERLPNAQELYAHGMHLATNSFEIGNRFLNKEKSNNIDLGLTFQGDKWDYRLGGYHYDFDNYVFLQTLSQYKQGLRGMRHDKDLKTARYEQAAAKFYGFDVNIGYQINDVYHVALFGDYIRGKLTNLPDKKGRTDAYGNRPLIKQPDSHTPRLPPKRLGMKLTANVNANWSGFLEYRHTFKQDKLANFERPTPAHNLVNLGLNYQHKPSHQAGSVQVFFNANNLLNDKVFAHETFFPDMPQMGRNFMLGANFKF</sequence>
<name>Q5UTA2_MORCA</name>
<dbReference type="GO" id="GO:0009279">
    <property type="term" value="C:cell outer membrane"/>
    <property type="evidence" value="ECO:0007669"/>
    <property type="project" value="UniProtKB-SubCell"/>
</dbReference>
<evidence type="ECO:0000256" key="7">
    <source>
        <dbReference type="ARBA" id="ARBA00023237"/>
    </source>
</evidence>
<evidence type="ECO:0000256" key="3">
    <source>
        <dbReference type="ARBA" id="ARBA00022452"/>
    </source>
</evidence>
<dbReference type="Gene3D" id="2.40.170.20">
    <property type="entry name" value="TonB-dependent receptor, beta-barrel domain"/>
    <property type="match status" value="1"/>
</dbReference>
<dbReference type="InterPro" id="IPR037066">
    <property type="entry name" value="Plug_dom_sf"/>
</dbReference>
<evidence type="ECO:0000256" key="9">
    <source>
        <dbReference type="RuleBase" id="RU003357"/>
    </source>
</evidence>
<comment type="subcellular location">
    <subcellularLocation>
        <location evidence="1 8">Cell outer membrane</location>
        <topology evidence="1 8">Multi-pass membrane protein</topology>
    </subcellularLocation>
</comment>
<evidence type="ECO:0000256" key="10">
    <source>
        <dbReference type="SAM" id="MobiDB-lite"/>
    </source>
</evidence>
<feature type="chain" id="PRO_5004263177" evidence="11">
    <location>
        <begin position="25"/>
        <end position="818"/>
    </location>
</feature>
<dbReference type="RefSeq" id="WP_152721100.1">
    <property type="nucleotide sequence ID" value="NZ_NXCH01000014.1"/>
</dbReference>
<dbReference type="Pfam" id="PF00593">
    <property type="entry name" value="TonB_dep_Rec_b-barrel"/>
    <property type="match status" value="1"/>
</dbReference>
<keyword evidence="3 8" id="KW-1134">Transmembrane beta strand</keyword>
<dbReference type="PANTHER" id="PTHR30069">
    <property type="entry name" value="TONB-DEPENDENT OUTER MEMBRANE RECEPTOR"/>
    <property type="match status" value="1"/>
</dbReference>
<dbReference type="InterPro" id="IPR039426">
    <property type="entry name" value="TonB-dep_rcpt-like"/>
</dbReference>
<dbReference type="PROSITE" id="PS52016">
    <property type="entry name" value="TONB_DEPENDENT_REC_3"/>
    <property type="match status" value="1"/>
</dbReference>
<evidence type="ECO:0000256" key="11">
    <source>
        <dbReference type="SAM" id="SignalP"/>
    </source>
</evidence>
<dbReference type="PANTHER" id="PTHR30069:SF40">
    <property type="entry name" value="TONB-DEPENDENT RECEPTOR NMB0964-RELATED"/>
    <property type="match status" value="1"/>
</dbReference>
<evidence type="ECO:0000259" key="12">
    <source>
        <dbReference type="Pfam" id="PF00593"/>
    </source>
</evidence>
<feature type="domain" description="TonB-dependent receptor plug" evidence="13">
    <location>
        <begin position="62"/>
        <end position="158"/>
    </location>
</feature>
<keyword evidence="4 8" id="KW-0812">Transmembrane</keyword>
<organism evidence="14">
    <name type="scientific">Moraxella catarrhalis</name>
    <name type="common">Branhamella catarrhalis</name>
    <dbReference type="NCBI Taxonomy" id="480"/>
    <lineage>
        <taxon>Bacteria</taxon>
        <taxon>Pseudomonadati</taxon>
        <taxon>Pseudomonadota</taxon>
        <taxon>Gammaproteobacteria</taxon>
        <taxon>Moraxellales</taxon>
        <taxon>Moraxellaceae</taxon>
        <taxon>Moraxella</taxon>
    </lineage>
</organism>
<evidence type="ECO:0000256" key="5">
    <source>
        <dbReference type="ARBA" id="ARBA00023077"/>
    </source>
</evidence>
<evidence type="ECO:0000256" key="2">
    <source>
        <dbReference type="ARBA" id="ARBA00022448"/>
    </source>
</evidence>
<dbReference type="AlphaFoldDB" id="Q5UTA2"/>
<evidence type="ECO:0000256" key="8">
    <source>
        <dbReference type="PROSITE-ProRule" id="PRU01360"/>
    </source>
</evidence>
<dbReference type="InterPro" id="IPR012910">
    <property type="entry name" value="Plug_dom"/>
</dbReference>
<dbReference type="SUPFAM" id="SSF56935">
    <property type="entry name" value="Porins"/>
    <property type="match status" value="1"/>
</dbReference>
<evidence type="ECO:0000313" key="14">
    <source>
        <dbReference type="EMBL" id="AAU94646.1"/>
    </source>
</evidence>
<comment type="similarity">
    <text evidence="8 9">Belongs to the TonB-dependent receptor family.</text>
</comment>
<dbReference type="InterPro" id="IPR000531">
    <property type="entry name" value="Beta-barrel_TonB"/>
</dbReference>
<dbReference type="Gene3D" id="2.170.130.10">
    <property type="entry name" value="TonB-dependent receptor, plug domain"/>
    <property type="match status" value="1"/>
</dbReference>
<protein>
    <submittedName>
        <fullName evidence="14">HumA</fullName>
    </submittedName>
</protein>
<evidence type="ECO:0000256" key="6">
    <source>
        <dbReference type="ARBA" id="ARBA00023136"/>
    </source>
</evidence>
<keyword evidence="11" id="KW-0732">Signal</keyword>
<reference evidence="14" key="1">
    <citation type="journal article" date="2004" name="Infect. Immun.">
        <title>Identification of a hemin utilization protein of Moraxella catarrhalis (HumA).</title>
        <authorList>
            <person name="Furano K."/>
            <person name="Campagnari A.A."/>
        </authorList>
    </citation>
    <scope>NUCLEOTIDE SEQUENCE</scope>
</reference>
<keyword evidence="5 9" id="KW-0798">TonB box</keyword>
<keyword evidence="2 8" id="KW-0813">Transport</keyword>
<keyword evidence="6 8" id="KW-0472">Membrane</keyword>
<dbReference type="GO" id="GO:0044718">
    <property type="term" value="P:siderophore transmembrane transport"/>
    <property type="evidence" value="ECO:0007669"/>
    <property type="project" value="TreeGrafter"/>
</dbReference>
<feature type="domain" description="TonB-dependent receptor-like beta-barrel" evidence="12">
    <location>
        <begin position="336"/>
        <end position="788"/>
    </location>
</feature>
<evidence type="ECO:0000259" key="13">
    <source>
        <dbReference type="Pfam" id="PF07715"/>
    </source>
</evidence>